<keyword evidence="2" id="KW-0378">Hydrolase</keyword>
<dbReference type="InterPro" id="IPR029058">
    <property type="entry name" value="AB_hydrolase_fold"/>
</dbReference>
<comment type="similarity">
    <text evidence="1">Belongs to the peptidase S33 family.</text>
</comment>
<dbReference type="GO" id="GO:0004301">
    <property type="term" value="F:epoxide hydrolase activity"/>
    <property type="evidence" value="ECO:0007669"/>
    <property type="project" value="TreeGrafter"/>
</dbReference>
<reference evidence="3 4" key="1">
    <citation type="submission" date="2016-08" db="EMBL/GenBank/DDBJ databases">
        <authorList>
            <person name="Seilhamer J.J."/>
        </authorList>
    </citation>
    <scope>NUCLEOTIDE SEQUENCE [LARGE SCALE GENOMIC DNA]</scope>
    <source>
        <strain evidence="3 4">P1-7</strain>
    </source>
</reference>
<evidence type="ECO:0000313" key="3">
    <source>
        <dbReference type="EMBL" id="SCB37163.1"/>
    </source>
</evidence>
<evidence type="ECO:0000256" key="2">
    <source>
        <dbReference type="ARBA" id="ARBA00022801"/>
    </source>
</evidence>
<dbReference type="SUPFAM" id="SSF53474">
    <property type="entry name" value="alpha/beta-Hydrolases"/>
    <property type="match status" value="1"/>
</dbReference>
<gene>
    <name evidence="3" type="ORF">GA0061101_109176</name>
</gene>
<dbReference type="AlphaFoldDB" id="A0A1C3WB40"/>
<dbReference type="GO" id="GO:0097176">
    <property type="term" value="P:epoxide metabolic process"/>
    <property type="evidence" value="ECO:0007669"/>
    <property type="project" value="TreeGrafter"/>
</dbReference>
<dbReference type="Proteomes" id="UP000199205">
    <property type="component" value="Unassembled WGS sequence"/>
</dbReference>
<organism evidence="3 4">
    <name type="scientific">Rhizobium lusitanum</name>
    <dbReference type="NCBI Taxonomy" id="293958"/>
    <lineage>
        <taxon>Bacteria</taxon>
        <taxon>Pseudomonadati</taxon>
        <taxon>Pseudomonadota</taxon>
        <taxon>Alphaproteobacteria</taxon>
        <taxon>Hyphomicrobiales</taxon>
        <taxon>Rhizobiaceae</taxon>
        <taxon>Rhizobium/Agrobacterium group</taxon>
        <taxon>Rhizobium</taxon>
    </lineage>
</organism>
<dbReference type="Gene3D" id="3.40.50.1820">
    <property type="entry name" value="alpha/beta hydrolase"/>
    <property type="match status" value="1"/>
</dbReference>
<accession>A0A1C3WB40</accession>
<evidence type="ECO:0000313" key="4">
    <source>
        <dbReference type="Proteomes" id="UP000199205"/>
    </source>
</evidence>
<proteinExistence type="inferred from homology"/>
<dbReference type="EMBL" id="FMAF01000009">
    <property type="protein sequence ID" value="SCB37163.1"/>
    <property type="molecule type" value="Genomic_DNA"/>
</dbReference>
<sequence>MYAAAKFANDQFGYFKEQATRPQTIGYALADSPVGQATWIYEKFQAWTDNRGEPEDALTVDEMLDDISLYWFTDTAASSARNYWENARNGGGFDAGRIELPMAATIFPKEIYRAPKAWAEAHWPNLVYWNEVDKGGRRPSSCCSDWPAGRGPKTMDRGVQDRHCACVPSDRPMEQCRPAGVDAAIGQSDPEDPVQAGGSRSRRVFGARAPIGLSDRSSQSCRPPCRRLCSSRCTNRCRRRRVTTTIPNASRVGQLD</sequence>
<dbReference type="PANTHER" id="PTHR21661:SF35">
    <property type="entry name" value="EPOXIDE HYDROLASE"/>
    <property type="match status" value="1"/>
</dbReference>
<name>A0A1C3WB40_9HYPH</name>
<protein>
    <submittedName>
        <fullName evidence="3">Uncharacterized protein</fullName>
    </submittedName>
</protein>
<dbReference type="PANTHER" id="PTHR21661">
    <property type="entry name" value="EPOXIDE HYDROLASE 1-RELATED"/>
    <property type="match status" value="1"/>
</dbReference>
<evidence type="ECO:0000256" key="1">
    <source>
        <dbReference type="ARBA" id="ARBA00010088"/>
    </source>
</evidence>